<protein>
    <submittedName>
        <fullName evidence="2">Uncharacterized protein</fullName>
    </submittedName>
</protein>
<evidence type="ECO:0000313" key="2">
    <source>
        <dbReference type="EMBL" id="RYJ09928.1"/>
    </source>
</evidence>
<comment type="caution">
    <text evidence="2">The sequence shown here is derived from an EMBL/GenBank/DDBJ whole genome shotgun (WGS) entry which is preliminary data.</text>
</comment>
<dbReference type="AlphaFoldDB" id="A0A482T0T3"/>
<reference evidence="2 3" key="1">
    <citation type="submission" date="2018-12" db="EMBL/GenBank/DDBJ databases">
        <title>Draft genome sequence of Haloarcula hispinica strain 18.1, an halophilic archaeon isolated from Chott El Jerid of Southern Tunisia.</title>
        <authorList>
            <person name="Najjari A."/>
            <person name="Ben Dhia O."/>
            <person name="Ferjani R."/>
            <person name="Mahjoubi M."/>
            <person name="Sghaier H."/>
            <person name="Elshahed M."/>
            <person name="Ouzari H.I."/>
            <person name="Cherid A."/>
            <person name="Youssef N."/>
        </authorList>
    </citation>
    <scope>NUCLEOTIDE SEQUENCE [LARGE SCALE GENOMIC DNA]</scope>
    <source>
        <strain evidence="2 3">18.1</strain>
    </source>
</reference>
<sequence length="74" mass="8129">MSGRSYSGDPLDGTVQYITERPELDDTGETIDVVDDRLDAKGEATVENVPVPDDGSERSDPEGQTTLNDWRWSA</sequence>
<name>A0A482T0T3_HALHI</name>
<proteinExistence type="predicted"/>
<dbReference type="Proteomes" id="UP000293535">
    <property type="component" value="Unassembled WGS sequence"/>
</dbReference>
<dbReference type="EMBL" id="RZIG01000002">
    <property type="protein sequence ID" value="RYJ09928.1"/>
    <property type="molecule type" value="Genomic_DNA"/>
</dbReference>
<gene>
    <name evidence="2" type="ORF">ELS20_07865</name>
</gene>
<accession>A0A482T0T3</accession>
<dbReference type="RefSeq" id="WP_129755382.1">
    <property type="nucleotide sequence ID" value="NZ_JAFKAA010000002.1"/>
</dbReference>
<organism evidence="2 3">
    <name type="scientific">Haloarcula hispanica</name>
    <dbReference type="NCBI Taxonomy" id="51589"/>
    <lineage>
        <taxon>Archaea</taxon>
        <taxon>Methanobacteriati</taxon>
        <taxon>Methanobacteriota</taxon>
        <taxon>Stenosarchaea group</taxon>
        <taxon>Halobacteria</taxon>
        <taxon>Halobacteriales</taxon>
        <taxon>Haloarculaceae</taxon>
        <taxon>Haloarcula</taxon>
    </lineage>
</organism>
<evidence type="ECO:0000256" key="1">
    <source>
        <dbReference type="SAM" id="MobiDB-lite"/>
    </source>
</evidence>
<evidence type="ECO:0000313" key="3">
    <source>
        <dbReference type="Proteomes" id="UP000293535"/>
    </source>
</evidence>
<feature type="region of interest" description="Disordered" evidence="1">
    <location>
        <begin position="38"/>
        <end position="74"/>
    </location>
</feature>